<dbReference type="OrthoDB" id="9793058at2"/>
<dbReference type="InterPro" id="IPR036196">
    <property type="entry name" value="Ptyr_pPase_sf"/>
</dbReference>
<dbReference type="Pfam" id="PF01451">
    <property type="entry name" value="LMWPc"/>
    <property type="match status" value="1"/>
</dbReference>
<evidence type="ECO:0000313" key="4">
    <source>
        <dbReference type="Proteomes" id="UP000192761"/>
    </source>
</evidence>
<proteinExistence type="predicted"/>
<dbReference type="PANTHER" id="PTHR43428:SF1">
    <property type="entry name" value="ARSENATE REDUCTASE"/>
    <property type="match status" value="1"/>
</dbReference>
<dbReference type="InterPro" id="IPR023485">
    <property type="entry name" value="Ptyr_pPase"/>
</dbReference>
<dbReference type="PANTHER" id="PTHR43428">
    <property type="entry name" value="ARSENATE REDUCTASE"/>
    <property type="match status" value="1"/>
</dbReference>
<evidence type="ECO:0000313" key="3">
    <source>
        <dbReference type="EMBL" id="SMC25359.1"/>
    </source>
</evidence>
<dbReference type="SUPFAM" id="SSF52788">
    <property type="entry name" value="Phosphotyrosine protein phosphatases I"/>
    <property type="match status" value="1"/>
</dbReference>
<sequence>MSNSPINVLFLCTANSARSIMSEGLLNLLGGDRFRAFSAGSKPGTQPNPHAMALLQQAGFDTAGMYSKSWHAFEGADAPQMDLIITVCGNAANEVCPVWPGHPVSAHWGYEDPHGDTEAEKRASFEKIFLQIRRRIDALVALPDQALHGAALVQAARDIGALEVD</sequence>
<reference evidence="3 4" key="1">
    <citation type="submission" date="2017-04" db="EMBL/GenBank/DDBJ databases">
        <authorList>
            <person name="Afonso C.L."/>
            <person name="Miller P.J."/>
            <person name="Scott M.A."/>
            <person name="Spackman E."/>
            <person name="Goraichik I."/>
            <person name="Dimitrov K.M."/>
            <person name="Suarez D.L."/>
            <person name="Swayne D.E."/>
        </authorList>
    </citation>
    <scope>NUCLEOTIDE SEQUENCE [LARGE SCALE GENOMIC DNA]</scope>
    <source>
        <strain evidence="3 4">DSM 23236</strain>
    </source>
</reference>
<dbReference type="STRING" id="1121001.SAMN02745857_02141"/>
<dbReference type="Proteomes" id="UP000192761">
    <property type="component" value="Unassembled WGS sequence"/>
</dbReference>
<keyword evidence="1" id="KW-0059">Arsenical resistance</keyword>
<dbReference type="SMART" id="SM00226">
    <property type="entry name" value="LMWPc"/>
    <property type="match status" value="1"/>
</dbReference>
<dbReference type="GO" id="GO:0046685">
    <property type="term" value="P:response to arsenic-containing substance"/>
    <property type="evidence" value="ECO:0007669"/>
    <property type="project" value="UniProtKB-KW"/>
</dbReference>
<dbReference type="EMBL" id="FWXD01000011">
    <property type="protein sequence ID" value="SMC25359.1"/>
    <property type="molecule type" value="Genomic_DNA"/>
</dbReference>
<evidence type="ECO:0000259" key="2">
    <source>
        <dbReference type="SMART" id="SM00226"/>
    </source>
</evidence>
<keyword evidence="4" id="KW-1185">Reference proteome</keyword>
<accession>A0A1W1XMZ3</accession>
<dbReference type="AlphaFoldDB" id="A0A1W1XMZ3"/>
<dbReference type="CDD" id="cd16345">
    <property type="entry name" value="LMWP_ArsC"/>
    <property type="match status" value="1"/>
</dbReference>
<gene>
    <name evidence="3" type="ORF">SAMN02745857_02141</name>
</gene>
<evidence type="ECO:0000256" key="1">
    <source>
        <dbReference type="ARBA" id="ARBA00022849"/>
    </source>
</evidence>
<protein>
    <submittedName>
        <fullName evidence="3">Arsenate reductase</fullName>
    </submittedName>
</protein>
<name>A0A1W1XMZ3_9NEIS</name>
<organism evidence="3 4">
    <name type="scientific">Andreprevotia lacus DSM 23236</name>
    <dbReference type="NCBI Taxonomy" id="1121001"/>
    <lineage>
        <taxon>Bacteria</taxon>
        <taxon>Pseudomonadati</taxon>
        <taxon>Pseudomonadota</taxon>
        <taxon>Betaproteobacteria</taxon>
        <taxon>Neisseriales</taxon>
        <taxon>Chitinibacteraceae</taxon>
        <taxon>Andreprevotia</taxon>
    </lineage>
</organism>
<dbReference type="Gene3D" id="3.40.50.2300">
    <property type="match status" value="1"/>
</dbReference>
<feature type="domain" description="Phosphotyrosine protein phosphatase I" evidence="2">
    <location>
        <begin position="6"/>
        <end position="142"/>
    </location>
</feature>
<dbReference type="RefSeq" id="WP_084090873.1">
    <property type="nucleotide sequence ID" value="NZ_FWXD01000011.1"/>
</dbReference>